<reference evidence="1" key="1">
    <citation type="submission" date="2021-01" db="EMBL/GenBank/DDBJ databases">
        <authorList>
            <consortium name="Genoscope - CEA"/>
            <person name="William W."/>
        </authorList>
    </citation>
    <scope>NUCLEOTIDE SEQUENCE</scope>
</reference>
<dbReference type="EMBL" id="HG994373">
    <property type="protein sequence ID" value="CAF1723361.1"/>
    <property type="molecule type" value="Genomic_DNA"/>
</dbReference>
<dbReference type="AlphaFoldDB" id="A0A816IUW1"/>
<organism evidence="1">
    <name type="scientific">Brassica napus</name>
    <name type="common">Rape</name>
    <dbReference type="NCBI Taxonomy" id="3708"/>
    <lineage>
        <taxon>Eukaryota</taxon>
        <taxon>Viridiplantae</taxon>
        <taxon>Streptophyta</taxon>
        <taxon>Embryophyta</taxon>
        <taxon>Tracheophyta</taxon>
        <taxon>Spermatophyta</taxon>
        <taxon>Magnoliopsida</taxon>
        <taxon>eudicotyledons</taxon>
        <taxon>Gunneridae</taxon>
        <taxon>Pentapetalae</taxon>
        <taxon>rosids</taxon>
        <taxon>malvids</taxon>
        <taxon>Brassicales</taxon>
        <taxon>Brassicaceae</taxon>
        <taxon>Brassiceae</taxon>
        <taxon>Brassica</taxon>
    </lineage>
</organism>
<evidence type="ECO:0000313" key="1">
    <source>
        <dbReference type="EMBL" id="CAF1723361.1"/>
    </source>
</evidence>
<proteinExistence type="predicted"/>
<gene>
    <name evidence="1" type="ORF">DARMORV10_C09P20320.1</name>
</gene>
<sequence length="104" mass="12159">MSPPRHGRHARDRSCGYWNHHCFSRRSERKLDRSNNGELFIIYNIWSSNFCLFSNLSCSSFFTITTNIFNCTIYTSEYSDFASLVPAVLFHFVYTPNISDLQIS</sequence>
<protein>
    <submittedName>
        <fullName evidence="1">(rape) hypothetical protein</fullName>
    </submittedName>
</protein>
<name>A0A816IUW1_BRANA</name>
<accession>A0A816IUW1</accession>
<dbReference type="Proteomes" id="UP001295469">
    <property type="component" value="Chromosome C09"/>
</dbReference>